<evidence type="ECO:0000256" key="2">
    <source>
        <dbReference type="ARBA" id="ARBA00022692"/>
    </source>
</evidence>
<feature type="transmembrane region" description="Helical" evidence="5">
    <location>
        <begin position="99"/>
        <end position="120"/>
    </location>
</feature>
<dbReference type="NCBIfam" id="TIGR00815">
    <property type="entry name" value="sulP"/>
    <property type="match status" value="1"/>
</dbReference>
<dbReference type="Pfam" id="PF01740">
    <property type="entry name" value="STAS"/>
    <property type="match status" value="1"/>
</dbReference>
<dbReference type="InterPro" id="IPR001902">
    <property type="entry name" value="SLC26A/SulP_fam"/>
</dbReference>
<dbReference type="Pfam" id="PF00916">
    <property type="entry name" value="Sulfate_transp"/>
    <property type="match status" value="1"/>
</dbReference>
<evidence type="ECO:0000256" key="1">
    <source>
        <dbReference type="ARBA" id="ARBA00004141"/>
    </source>
</evidence>
<keyword evidence="3 5" id="KW-1133">Transmembrane helix</keyword>
<feature type="transmembrane region" description="Helical" evidence="5">
    <location>
        <begin position="247"/>
        <end position="269"/>
    </location>
</feature>
<dbReference type="AlphaFoldDB" id="A0A840E2S9"/>
<reference evidence="7 8" key="1">
    <citation type="submission" date="2020-08" db="EMBL/GenBank/DDBJ databases">
        <title>Genomic Encyclopedia of Type Strains, Phase IV (KMG-IV): sequencing the most valuable type-strain genomes for metagenomic binning, comparative biology and taxonomic classification.</title>
        <authorList>
            <person name="Goeker M."/>
        </authorList>
    </citation>
    <scope>NUCLEOTIDE SEQUENCE [LARGE SCALE GENOMIC DNA]</scope>
    <source>
        <strain evidence="7 8">DSM 105137</strain>
    </source>
</reference>
<dbReference type="Proteomes" id="UP000576209">
    <property type="component" value="Unassembled WGS sequence"/>
</dbReference>
<dbReference type="PROSITE" id="PS50801">
    <property type="entry name" value="STAS"/>
    <property type="match status" value="1"/>
</dbReference>
<feature type="transmembrane region" description="Helical" evidence="5">
    <location>
        <begin position="49"/>
        <end position="67"/>
    </location>
</feature>
<feature type="transmembrane region" description="Helical" evidence="5">
    <location>
        <begin position="132"/>
        <end position="150"/>
    </location>
</feature>
<dbReference type="CDD" id="cd07042">
    <property type="entry name" value="STAS_SulP_like_sulfate_transporter"/>
    <property type="match status" value="1"/>
</dbReference>
<accession>A0A840E2S9</accession>
<dbReference type="GO" id="GO:0055085">
    <property type="term" value="P:transmembrane transport"/>
    <property type="evidence" value="ECO:0007669"/>
    <property type="project" value="InterPro"/>
</dbReference>
<dbReference type="InterPro" id="IPR002645">
    <property type="entry name" value="STAS_dom"/>
</dbReference>
<dbReference type="InterPro" id="IPR036513">
    <property type="entry name" value="STAS_dom_sf"/>
</dbReference>
<sequence length="571" mass="61588">MGRLLRSWFPLPADYGRSGIRGDVLAGLTLGVVLIPQSMAYGLLAGVPAVYGLYAALVPLLVYTLLASTPHVSVGPTALASLLCLSGLGAIAEPGSAEYIAYAVLLAGLTGLIQFTFGLLRMGGLVSLLSRPVLSGFVSAAAVLIVASQLKPILGLDMPRTAYLYDTVVEVFRSLGSFHWPTAALGLSTLAVLLLGKRYLPRAPVMLTWIVVATLLVYLLRLDLAGIDVVGEIPDGLPPVTLPVFDAATWLSLLPVALVLALISFVETLSIGNSFAAHHGYYRVQPNRELIALGLSKVAGSLFSAIPTSASFSRSAVVEAGGGRGPLSGAVAFVLLGAVLLYFTPLFYYLPLTMLAAIIIFSVGKLFDLEEMKRLRKLAPREFAVLLVTFLFTLFAGLQYGIAGGVFLSLIFVFLRAARPHLAELGRIPGTNAFRNVNRFEDAEVESDLLIVRFDAELYFGNAEFFGDRILAMAEAKGDCLRAVIIDAHTINDLDTTGLHALEQLFESLRSRKIDLYLSGVIGPVRDILFRSGLMERMGAESQFLSIQDAIRYHRERGGQRHWDLPAVQHD</sequence>
<evidence type="ECO:0000313" key="8">
    <source>
        <dbReference type="Proteomes" id="UP000576209"/>
    </source>
</evidence>
<organism evidence="7 8">
    <name type="scientific">Neolewinella aquimaris</name>
    <dbReference type="NCBI Taxonomy" id="1835722"/>
    <lineage>
        <taxon>Bacteria</taxon>
        <taxon>Pseudomonadati</taxon>
        <taxon>Bacteroidota</taxon>
        <taxon>Saprospiria</taxon>
        <taxon>Saprospirales</taxon>
        <taxon>Lewinellaceae</taxon>
        <taxon>Neolewinella</taxon>
    </lineage>
</organism>
<feature type="transmembrane region" description="Helical" evidence="5">
    <location>
        <begin position="290"/>
        <end position="310"/>
    </location>
</feature>
<evidence type="ECO:0000256" key="3">
    <source>
        <dbReference type="ARBA" id="ARBA00022989"/>
    </source>
</evidence>
<dbReference type="InterPro" id="IPR011547">
    <property type="entry name" value="SLC26A/SulP_dom"/>
</dbReference>
<feature type="transmembrane region" description="Helical" evidence="5">
    <location>
        <begin position="207"/>
        <end position="227"/>
    </location>
</feature>
<keyword evidence="8" id="KW-1185">Reference proteome</keyword>
<feature type="domain" description="STAS" evidence="6">
    <location>
        <begin position="439"/>
        <end position="554"/>
    </location>
</feature>
<gene>
    <name evidence="7" type="ORF">GGR28_002146</name>
</gene>
<feature type="transmembrane region" description="Helical" evidence="5">
    <location>
        <begin position="330"/>
        <end position="363"/>
    </location>
</feature>
<evidence type="ECO:0000259" key="6">
    <source>
        <dbReference type="PROSITE" id="PS50801"/>
    </source>
</evidence>
<feature type="transmembrane region" description="Helical" evidence="5">
    <location>
        <begin position="178"/>
        <end position="195"/>
    </location>
</feature>
<dbReference type="GO" id="GO:0016020">
    <property type="term" value="C:membrane"/>
    <property type="evidence" value="ECO:0007669"/>
    <property type="project" value="UniProtKB-SubCell"/>
</dbReference>
<comment type="subcellular location">
    <subcellularLocation>
        <location evidence="1">Membrane</location>
        <topology evidence="1">Multi-pass membrane protein</topology>
    </subcellularLocation>
</comment>
<comment type="caution">
    <text evidence="7">The sequence shown here is derived from an EMBL/GenBank/DDBJ whole genome shotgun (WGS) entry which is preliminary data.</text>
</comment>
<evidence type="ECO:0000313" key="7">
    <source>
        <dbReference type="EMBL" id="MBB4079521.1"/>
    </source>
</evidence>
<dbReference type="PANTHER" id="PTHR11814">
    <property type="entry name" value="SULFATE TRANSPORTER"/>
    <property type="match status" value="1"/>
</dbReference>
<feature type="transmembrane region" description="Helical" evidence="5">
    <location>
        <begin position="383"/>
        <end position="415"/>
    </location>
</feature>
<dbReference type="SUPFAM" id="SSF52091">
    <property type="entry name" value="SpoIIaa-like"/>
    <property type="match status" value="1"/>
</dbReference>
<dbReference type="EMBL" id="JACIFF010000005">
    <property type="protein sequence ID" value="MBB4079521.1"/>
    <property type="molecule type" value="Genomic_DNA"/>
</dbReference>
<name>A0A840E2S9_9BACT</name>
<dbReference type="Gene3D" id="3.30.750.24">
    <property type="entry name" value="STAS domain"/>
    <property type="match status" value="1"/>
</dbReference>
<protein>
    <submittedName>
        <fullName evidence="7">SulP family sulfate permease</fullName>
    </submittedName>
</protein>
<dbReference type="RefSeq" id="WP_183495770.1">
    <property type="nucleotide sequence ID" value="NZ_JACIFF010000005.1"/>
</dbReference>
<evidence type="ECO:0000256" key="4">
    <source>
        <dbReference type="ARBA" id="ARBA00023136"/>
    </source>
</evidence>
<keyword evidence="2 5" id="KW-0812">Transmembrane</keyword>
<proteinExistence type="predicted"/>
<evidence type="ECO:0000256" key="5">
    <source>
        <dbReference type="SAM" id="Phobius"/>
    </source>
</evidence>
<feature type="transmembrane region" description="Helical" evidence="5">
    <location>
        <begin position="74"/>
        <end position="93"/>
    </location>
</feature>
<keyword evidence="4 5" id="KW-0472">Membrane</keyword>